<keyword evidence="2" id="KW-1185">Reference proteome</keyword>
<reference evidence="1 2" key="1">
    <citation type="submission" date="2021-05" db="EMBL/GenBank/DDBJ databases">
        <title>Kineosporia and Streptomyces sp. nov. two new marine actinobacteria isolated from Coral.</title>
        <authorList>
            <person name="Buangrab K."/>
            <person name="Sutthacheep M."/>
            <person name="Yeemin T."/>
            <person name="Harunari E."/>
            <person name="Igarashi Y."/>
            <person name="Kanchanasin P."/>
            <person name="Tanasupawat S."/>
            <person name="Phongsopitanun W."/>
        </authorList>
    </citation>
    <scope>NUCLEOTIDE SEQUENCE [LARGE SCALE GENOMIC DNA]</scope>
    <source>
        <strain evidence="1 2">J2-2</strain>
    </source>
</reference>
<gene>
    <name evidence="1" type="ORF">KIH74_13585</name>
</gene>
<dbReference type="EMBL" id="JAHBAY010000005">
    <property type="protein sequence ID" value="MBT0769964.1"/>
    <property type="molecule type" value="Genomic_DNA"/>
</dbReference>
<name>A0ABS5THU1_9ACTN</name>
<protein>
    <submittedName>
        <fullName evidence="1">Uncharacterized protein</fullName>
    </submittedName>
</protein>
<proteinExistence type="predicted"/>
<sequence>MPQSWDDVLKEIAAADGTLTPDPDVPLRWLITRYSDTVLEPPTVLELATHDAFDQYLAGIESEDPEHAHVYAERGVDNVAVDALEMALASFLGPRRRPLRLVMTDQGLIPHDRLPDPLAAIDPSMKENLHWIAPPRE</sequence>
<evidence type="ECO:0000313" key="2">
    <source>
        <dbReference type="Proteomes" id="UP001197247"/>
    </source>
</evidence>
<dbReference type="RefSeq" id="WP_214156263.1">
    <property type="nucleotide sequence ID" value="NZ_JAHBAY010000005.1"/>
</dbReference>
<comment type="caution">
    <text evidence="1">The sequence shown here is derived from an EMBL/GenBank/DDBJ whole genome shotgun (WGS) entry which is preliminary data.</text>
</comment>
<organism evidence="1 2">
    <name type="scientific">Kineosporia corallincola</name>
    <dbReference type="NCBI Taxonomy" id="2835133"/>
    <lineage>
        <taxon>Bacteria</taxon>
        <taxon>Bacillati</taxon>
        <taxon>Actinomycetota</taxon>
        <taxon>Actinomycetes</taxon>
        <taxon>Kineosporiales</taxon>
        <taxon>Kineosporiaceae</taxon>
        <taxon>Kineosporia</taxon>
    </lineage>
</organism>
<dbReference type="Proteomes" id="UP001197247">
    <property type="component" value="Unassembled WGS sequence"/>
</dbReference>
<accession>A0ABS5THU1</accession>
<evidence type="ECO:0000313" key="1">
    <source>
        <dbReference type="EMBL" id="MBT0769964.1"/>
    </source>
</evidence>